<evidence type="ECO:0000313" key="4">
    <source>
        <dbReference type="Proteomes" id="UP000010164"/>
    </source>
</evidence>
<feature type="chain" id="PRO_5003948628" description="Lipoprotein" evidence="2">
    <location>
        <begin position="19"/>
        <end position="81"/>
    </location>
</feature>
<reference evidence="3 4" key="1">
    <citation type="journal article" date="2012" name="J. Bacteriol.">
        <title>Genome Sequence of the Alkane-Degrading Bacterium Alcanivorax hongdengensis Type Strain A-11-3.</title>
        <authorList>
            <person name="Lai Q."/>
            <person name="Shao Z."/>
        </authorList>
    </citation>
    <scope>NUCLEOTIDE SEQUENCE [LARGE SCALE GENOMIC DNA]</scope>
    <source>
        <strain evidence="3 4">A-11-3</strain>
    </source>
</reference>
<proteinExistence type="predicted"/>
<dbReference type="Proteomes" id="UP000010164">
    <property type="component" value="Unassembled WGS sequence"/>
</dbReference>
<comment type="caution">
    <text evidence="3">The sequence shown here is derived from an EMBL/GenBank/DDBJ whole genome shotgun (WGS) entry which is preliminary data.</text>
</comment>
<feature type="signal peptide" evidence="2">
    <location>
        <begin position="1"/>
        <end position="18"/>
    </location>
</feature>
<evidence type="ECO:0008006" key="5">
    <source>
        <dbReference type="Google" id="ProtNLM"/>
    </source>
</evidence>
<dbReference type="AlphaFoldDB" id="L0WF20"/>
<evidence type="ECO:0000313" key="3">
    <source>
        <dbReference type="EMBL" id="EKF74767.1"/>
    </source>
</evidence>
<protein>
    <recommendedName>
        <fullName evidence="5">Lipoprotein</fullName>
    </recommendedName>
</protein>
<keyword evidence="4" id="KW-1185">Reference proteome</keyword>
<organism evidence="3 4">
    <name type="scientific">Alcanivorax hongdengensis A-11-3</name>
    <dbReference type="NCBI Taxonomy" id="1177179"/>
    <lineage>
        <taxon>Bacteria</taxon>
        <taxon>Pseudomonadati</taxon>
        <taxon>Pseudomonadota</taxon>
        <taxon>Gammaproteobacteria</taxon>
        <taxon>Oceanospirillales</taxon>
        <taxon>Alcanivoracaceae</taxon>
        <taxon>Alcanivorax</taxon>
    </lineage>
</organism>
<dbReference type="PROSITE" id="PS51257">
    <property type="entry name" value="PROKAR_LIPOPROTEIN"/>
    <property type="match status" value="1"/>
</dbReference>
<name>L0WF20_9GAMM</name>
<evidence type="ECO:0000256" key="2">
    <source>
        <dbReference type="SAM" id="SignalP"/>
    </source>
</evidence>
<dbReference type="RefSeq" id="WP_008928597.1">
    <property type="nucleotide sequence ID" value="NZ_AMRJ01000008.1"/>
</dbReference>
<keyword evidence="2" id="KW-0732">Signal</keyword>
<accession>L0WF20</accession>
<evidence type="ECO:0000256" key="1">
    <source>
        <dbReference type="SAM" id="MobiDB-lite"/>
    </source>
</evidence>
<dbReference type="EMBL" id="AMRJ01000008">
    <property type="protein sequence ID" value="EKF74767.1"/>
    <property type="molecule type" value="Genomic_DNA"/>
</dbReference>
<gene>
    <name evidence="3" type="ORF">A11A3_07083</name>
</gene>
<feature type="region of interest" description="Disordered" evidence="1">
    <location>
        <begin position="47"/>
        <end position="81"/>
    </location>
</feature>
<dbReference type="STRING" id="1177179.A11A3_07083"/>
<sequence>MKSLKLGLIVLGAVLICACNDDDNDNAGNNMSSSSDFTAYVKSLLNNTSDTTDPVDINSVTLNSTNNDDPDAYNSVLGNGQ</sequence>
<dbReference type="PATRIC" id="fig|1177179.3.peg.1423"/>
<feature type="compositionally biased region" description="Polar residues" evidence="1">
    <location>
        <begin position="47"/>
        <end position="67"/>
    </location>
</feature>